<dbReference type="RefSeq" id="WP_346759634.1">
    <property type="nucleotide sequence ID" value="NZ_JAUJEB010000004.1"/>
</dbReference>
<name>A0ABT8L959_9BACT</name>
<keyword evidence="1" id="KW-0444">Lipid biosynthesis</keyword>
<comment type="caution">
    <text evidence="4">The sequence shown here is derived from an EMBL/GenBank/DDBJ whole genome shotgun (WGS) entry which is preliminary data.</text>
</comment>
<sequence length="194" mass="23134">MNFLAHIYLSGEMDDLMVGNFIGDFVKGKKFENYSQQMVNGIKLHREIDWFTDNHQTVEKSKDRLWKKYRHYAGVIIDMFYDHFLAKDWAVYSRETLDDFTQKAYNVLLKKKAVLPQKAQHMLPYMIKNNWLLAYQHVEGIEKALQGMAKRTTFESNMEKAGDDLREDYELFGQEFHEFFPEIIDHTTNFKNNL</sequence>
<dbReference type="PIRSF" id="PIRSF011489">
    <property type="entry name" value="DUF479"/>
    <property type="match status" value="1"/>
</dbReference>
<dbReference type="PANTHER" id="PTHR38764">
    <property type="entry name" value="ACYL CARRIER PROTEIN PHOSPHODIESTERASE"/>
    <property type="match status" value="1"/>
</dbReference>
<evidence type="ECO:0000313" key="4">
    <source>
        <dbReference type="EMBL" id="MDN5214300.1"/>
    </source>
</evidence>
<evidence type="ECO:0000256" key="2">
    <source>
        <dbReference type="ARBA" id="ARBA00022801"/>
    </source>
</evidence>
<reference evidence="4" key="1">
    <citation type="submission" date="2023-06" db="EMBL/GenBank/DDBJ databases">
        <title>Genomic of Agaribacillus aureum.</title>
        <authorList>
            <person name="Wang G."/>
        </authorList>
    </citation>
    <scope>NUCLEOTIDE SEQUENCE</scope>
    <source>
        <strain evidence="4">BMA12</strain>
    </source>
</reference>
<evidence type="ECO:0000256" key="3">
    <source>
        <dbReference type="ARBA" id="ARBA00023098"/>
    </source>
</evidence>
<evidence type="ECO:0000313" key="5">
    <source>
        <dbReference type="Proteomes" id="UP001172083"/>
    </source>
</evidence>
<gene>
    <name evidence="4" type="ORF">QQ020_19635</name>
</gene>
<dbReference type="Proteomes" id="UP001172083">
    <property type="component" value="Unassembled WGS sequence"/>
</dbReference>
<accession>A0ABT8L959</accession>
<protein>
    <submittedName>
        <fullName evidence="4">Acyl carrier protein phosphodiesterase</fullName>
    </submittedName>
</protein>
<dbReference type="EMBL" id="JAUJEB010000004">
    <property type="protein sequence ID" value="MDN5214300.1"/>
    <property type="molecule type" value="Genomic_DNA"/>
</dbReference>
<dbReference type="Pfam" id="PF04336">
    <property type="entry name" value="ACP_PD"/>
    <property type="match status" value="1"/>
</dbReference>
<organism evidence="4 5">
    <name type="scientific">Agaribacillus aureus</name>
    <dbReference type="NCBI Taxonomy" id="3051825"/>
    <lineage>
        <taxon>Bacteria</taxon>
        <taxon>Pseudomonadati</taxon>
        <taxon>Bacteroidota</taxon>
        <taxon>Cytophagia</taxon>
        <taxon>Cytophagales</taxon>
        <taxon>Splendidivirgaceae</taxon>
        <taxon>Agaribacillus</taxon>
    </lineage>
</organism>
<keyword evidence="3" id="KW-0443">Lipid metabolism</keyword>
<keyword evidence="2" id="KW-0378">Hydrolase</keyword>
<proteinExistence type="predicted"/>
<keyword evidence="5" id="KW-1185">Reference proteome</keyword>
<evidence type="ECO:0000256" key="1">
    <source>
        <dbReference type="ARBA" id="ARBA00022516"/>
    </source>
</evidence>
<dbReference type="InterPro" id="IPR007431">
    <property type="entry name" value="ACP_PD"/>
</dbReference>
<dbReference type="PANTHER" id="PTHR38764:SF1">
    <property type="entry name" value="ACYL CARRIER PROTEIN PHOSPHODIESTERASE"/>
    <property type="match status" value="1"/>
</dbReference>